<dbReference type="InterPro" id="IPR008927">
    <property type="entry name" value="6-PGluconate_DH-like_C_sf"/>
</dbReference>
<dbReference type="PIRSF" id="PIRSF000103">
    <property type="entry name" value="HIBADH"/>
    <property type="match status" value="1"/>
</dbReference>
<gene>
    <name evidence="5" type="ORF">N7468_003391</name>
</gene>
<reference evidence="5" key="2">
    <citation type="journal article" date="2023" name="IMA Fungus">
        <title>Comparative genomic study of the Penicillium genus elucidates a diverse pangenome and 15 lateral gene transfer events.</title>
        <authorList>
            <person name="Petersen C."/>
            <person name="Sorensen T."/>
            <person name="Nielsen M.R."/>
            <person name="Sondergaard T.E."/>
            <person name="Sorensen J.L."/>
            <person name="Fitzpatrick D.A."/>
            <person name="Frisvad J.C."/>
            <person name="Nielsen K.L."/>
        </authorList>
    </citation>
    <scope>NUCLEOTIDE SEQUENCE</scope>
    <source>
        <strain evidence="5">IBT 19713</strain>
    </source>
</reference>
<dbReference type="InterPro" id="IPR013328">
    <property type="entry name" value="6PGD_dom2"/>
</dbReference>
<dbReference type="InterPro" id="IPR006115">
    <property type="entry name" value="6PGDH_NADP-bd"/>
</dbReference>
<dbReference type="Gene3D" id="3.40.50.720">
    <property type="entry name" value="NAD(P)-binding Rossmann-like Domain"/>
    <property type="match status" value="1"/>
</dbReference>
<evidence type="ECO:0000313" key="5">
    <source>
        <dbReference type="EMBL" id="KAJ5238772.1"/>
    </source>
</evidence>
<comment type="similarity">
    <text evidence="1">Belongs to the HIBADH-related family. NP60 subfamily.</text>
</comment>
<comment type="caution">
    <text evidence="5">The sequence shown here is derived from an EMBL/GenBank/DDBJ whole genome shotgun (WGS) entry which is preliminary data.</text>
</comment>
<dbReference type="SUPFAM" id="SSF51735">
    <property type="entry name" value="NAD(P)-binding Rossmann-fold domains"/>
    <property type="match status" value="1"/>
</dbReference>
<dbReference type="GO" id="GO:0050661">
    <property type="term" value="F:NADP binding"/>
    <property type="evidence" value="ECO:0007669"/>
    <property type="project" value="InterPro"/>
</dbReference>
<dbReference type="RefSeq" id="XP_058331691.1">
    <property type="nucleotide sequence ID" value="XM_058472688.1"/>
</dbReference>
<organism evidence="5 6">
    <name type="scientific">Penicillium chermesinum</name>
    <dbReference type="NCBI Taxonomy" id="63820"/>
    <lineage>
        <taxon>Eukaryota</taxon>
        <taxon>Fungi</taxon>
        <taxon>Dikarya</taxon>
        <taxon>Ascomycota</taxon>
        <taxon>Pezizomycotina</taxon>
        <taxon>Eurotiomycetes</taxon>
        <taxon>Eurotiomycetidae</taxon>
        <taxon>Eurotiales</taxon>
        <taxon>Aspergillaceae</taxon>
        <taxon>Penicillium</taxon>
    </lineage>
</organism>
<dbReference type="InterPro" id="IPR036291">
    <property type="entry name" value="NAD(P)-bd_dom_sf"/>
</dbReference>
<dbReference type="GeneID" id="83199991"/>
<dbReference type="PANTHER" id="PTHR43580">
    <property type="entry name" value="OXIDOREDUCTASE GLYR1-RELATED"/>
    <property type="match status" value="1"/>
</dbReference>
<protein>
    <submittedName>
        <fullName evidence="5">6-phosphogluconate dehydrogenase-like protein</fullName>
    </submittedName>
</protein>
<evidence type="ECO:0000256" key="1">
    <source>
        <dbReference type="ARBA" id="ARBA00007598"/>
    </source>
</evidence>
<dbReference type="GO" id="GO:0016491">
    <property type="term" value="F:oxidoreductase activity"/>
    <property type="evidence" value="ECO:0007669"/>
    <property type="project" value="UniProtKB-KW"/>
</dbReference>
<proteinExistence type="inferred from homology"/>
<dbReference type="SUPFAM" id="SSF48179">
    <property type="entry name" value="6-phosphogluconate dehydrogenase C-terminal domain-like"/>
    <property type="match status" value="1"/>
</dbReference>
<evidence type="ECO:0000256" key="3">
    <source>
        <dbReference type="PIRSR" id="PIRSR000103-1"/>
    </source>
</evidence>
<dbReference type="Proteomes" id="UP001150941">
    <property type="component" value="Unassembled WGS sequence"/>
</dbReference>
<evidence type="ECO:0000313" key="6">
    <source>
        <dbReference type="Proteomes" id="UP001150941"/>
    </source>
</evidence>
<dbReference type="Pfam" id="PF03446">
    <property type="entry name" value="NAD_binding_2"/>
    <property type="match status" value="1"/>
</dbReference>
<dbReference type="OrthoDB" id="435038at2759"/>
<dbReference type="Gene3D" id="1.10.1040.10">
    <property type="entry name" value="N-(1-d-carboxylethyl)-l-norvaline Dehydrogenase, domain 2"/>
    <property type="match status" value="1"/>
</dbReference>
<keyword evidence="2" id="KW-0560">Oxidoreductase</keyword>
<reference evidence="5" key="1">
    <citation type="submission" date="2022-11" db="EMBL/GenBank/DDBJ databases">
        <authorList>
            <person name="Petersen C."/>
        </authorList>
    </citation>
    <scope>NUCLEOTIDE SEQUENCE</scope>
    <source>
        <strain evidence="5">IBT 19713</strain>
    </source>
</reference>
<dbReference type="AlphaFoldDB" id="A0A9W9P6J9"/>
<evidence type="ECO:0000256" key="2">
    <source>
        <dbReference type="ARBA" id="ARBA00023002"/>
    </source>
</evidence>
<name>A0A9W9P6J9_9EURO</name>
<feature type="active site" evidence="3">
    <location>
        <position position="177"/>
    </location>
</feature>
<dbReference type="InterPro" id="IPR015815">
    <property type="entry name" value="HIBADH-related"/>
</dbReference>
<feature type="domain" description="6-phosphogluconate dehydrogenase NADP-binding" evidence="4">
    <location>
        <begin position="5"/>
        <end position="155"/>
    </location>
</feature>
<keyword evidence="6" id="KW-1185">Reference proteome</keyword>
<accession>A0A9W9P6J9</accession>
<dbReference type="InterPro" id="IPR051265">
    <property type="entry name" value="HIBADH-related_NP60_sf"/>
</dbReference>
<dbReference type="EMBL" id="JAPQKS010000003">
    <property type="protein sequence ID" value="KAJ5238772.1"/>
    <property type="molecule type" value="Genomic_DNA"/>
</dbReference>
<evidence type="ECO:0000259" key="4">
    <source>
        <dbReference type="Pfam" id="PF03446"/>
    </source>
</evidence>
<dbReference type="PANTHER" id="PTHR43580:SF3">
    <property type="entry name" value="6-PHOSPHOGLUCONATE DEHYDROGENASE FAMILY PROTEIN (AFU_ORTHOLOGUE AFUA_2G11600)"/>
    <property type="match status" value="1"/>
</dbReference>
<sequence length="309" mass="33027">MAPQMSFIGLGQMGMAISENIFHDGKIQKPLVLYNRTTAKAHEHSERLGGCEVADSIAAAVAPADIVWLCLQDRDAVEEVFAEILLTPIKGKLFVDSSTISPEATNSIAERAFREGGEFVALPVMGAPPLAVKRSLICIASGKPESVDRIRPFLEGVICRHVIDLSGEAPGTAELLKLMGNFLIMATIETVAEVNVFAEKCKIGTANMNKLLSAMFPEPPHALYNRQMLTGEYCSGNAIVGASKALQLASEVMGLANECGASVKIYETAVENLKAAEAHAGPDVDITGIYGAVRLQSGLPFENRLKESQ</sequence>